<proteinExistence type="predicted"/>
<comment type="caution">
    <text evidence="2">The sequence shown here is derived from an EMBL/GenBank/DDBJ whole genome shotgun (WGS) entry which is preliminary data.</text>
</comment>
<feature type="signal peptide" evidence="1">
    <location>
        <begin position="1"/>
        <end position="25"/>
    </location>
</feature>
<protein>
    <submittedName>
        <fullName evidence="2">Uncharacterized protein</fullName>
    </submittedName>
</protein>
<feature type="chain" id="PRO_5046944950" evidence="1">
    <location>
        <begin position="26"/>
        <end position="156"/>
    </location>
</feature>
<keyword evidence="1" id="KW-0732">Signal</keyword>
<dbReference type="EMBL" id="JAYGJQ010000001">
    <property type="protein sequence ID" value="MEA9355320.1"/>
    <property type="molecule type" value="Genomic_DNA"/>
</dbReference>
<gene>
    <name evidence="2" type="ORF">SHI21_03870</name>
</gene>
<accession>A0ABU5VUM6</accession>
<dbReference type="RefSeq" id="WP_323574812.1">
    <property type="nucleotide sequence ID" value="NZ_JAYGJQ010000001.1"/>
</dbReference>
<keyword evidence="3" id="KW-1185">Reference proteome</keyword>
<reference evidence="2 3" key="1">
    <citation type="submission" date="2023-11" db="EMBL/GenBank/DDBJ databases">
        <title>A Novel Polar Bacteriovorax (B. antarcticus) Isolated from the Biocrust in Antarctica.</title>
        <authorList>
            <person name="Mun W."/>
            <person name="Choi S.Y."/>
            <person name="Mitchell R.J."/>
        </authorList>
    </citation>
    <scope>NUCLEOTIDE SEQUENCE [LARGE SCALE GENOMIC DNA]</scope>
    <source>
        <strain evidence="2 3">PP10</strain>
    </source>
</reference>
<organism evidence="2 3">
    <name type="scientific">Bacteriovorax antarcticus</name>
    <dbReference type="NCBI Taxonomy" id="3088717"/>
    <lineage>
        <taxon>Bacteria</taxon>
        <taxon>Pseudomonadati</taxon>
        <taxon>Bdellovibrionota</taxon>
        <taxon>Bacteriovoracia</taxon>
        <taxon>Bacteriovoracales</taxon>
        <taxon>Bacteriovoracaceae</taxon>
        <taxon>Bacteriovorax</taxon>
    </lineage>
</organism>
<evidence type="ECO:0000313" key="3">
    <source>
        <dbReference type="Proteomes" id="UP001302274"/>
    </source>
</evidence>
<sequence>MKRREFGGMVVTAVAGLLVSGAALASGKKAQVSGMAGTGAGVAAATATHNPNSFYITITTFFPYAMPRAEYKSLVKNCRNVEESDKLMADMKAEGKLLSCETKLDSNSVSSCFEFCDEKAFKEYEARYEMIPGNSSKLKKQLGFHSKREFKQTVFS</sequence>
<name>A0ABU5VUM6_9BACT</name>
<dbReference type="Proteomes" id="UP001302274">
    <property type="component" value="Unassembled WGS sequence"/>
</dbReference>
<evidence type="ECO:0000313" key="2">
    <source>
        <dbReference type="EMBL" id="MEA9355320.1"/>
    </source>
</evidence>
<evidence type="ECO:0000256" key="1">
    <source>
        <dbReference type="SAM" id="SignalP"/>
    </source>
</evidence>